<keyword evidence="4" id="KW-1185">Reference proteome</keyword>
<dbReference type="RefSeq" id="WP_123209644.1">
    <property type="nucleotide sequence ID" value="NZ_JBHTHO010000026.1"/>
</dbReference>
<dbReference type="AlphaFoldDB" id="A0A3N0ATD0"/>
<dbReference type="Proteomes" id="UP000269591">
    <property type="component" value="Unassembled WGS sequence"/>
</dbReference>
<dbReference type="InterPro" id="IPR052710">
    <property type="entry name" value="CAAX_protease"/>
</dbReference>
<feature type="transmembrane region" description="Helical" evidence="1">
    <location>
        <begin position="232"/>
        <end position="250"/>
    </location>
</feature>
<feature type="transmembrane region" description="Helical" evidence="1">
    <location>
        <begin position="135"/>
        <end position="158"/>
    </location>
</feature>
<proteinExistence type="predicted"/>
<protein>
    <recommendedName>
        <fullName evidence="2">CAAX prenyl protease 2/Lysostaphin resistance protein A-like domain-containing protein</fullName>
    </recommendedName>
</protein>
<organism evidence="3 4">
    <name type="scientific">Slackia equolifaciens</name>
    <dbReference type="NCBI Taxonomy" id="498718"/>
    <lineage>
        <taxon>Bacteria</taxon>
        <taxon>Bacillati</taxon>
        <taxon>Actinomycetota</taxon>
        <taxon>Coriobacteriia</taxon>
        <taxon>Eggerthellales</taxon>
        <taxon>Eggerthellaceae</taxon>
        <taxon>Slackia</taxon>
    </lineage>
</organism>
<feature type="domain" description="CAAX prenyl protease 2/Lysostaphin resistance protein A-like" evidence="2">
    <location>
        <begin position="181"/>
        <end position="267"/>
    </location>
</feature>
<keyword evidence="1" id="KW-0812">Transmembrane</keyword>
<evidence type="ECO:0000313" key="3">
    <source>
        <dbReference type="EMBL" id="RNL37789.1"/>
    </source>
</evidence>
<feature type="transmembrane region" description="Helical" evidence="1">
    <location>
        <begin position="178"/>
        <end position="199"/>
    </location>
</feature>
<evidence type="ECO:0000256" key="1">
    <source>
        <dbReference type="SAM" id="Phobius"/>
    </source>
</evidence>
<dbReference type="GO" id="GO:0080120">
    <property type="term" value="P:CAAX-box protein maturation"/>
    <property type="evidence" value="ECO:0007669"/>
    <property type="project" value="UniProtKB-ARBA"/>
</dbReference>
<evidence type="ECO:0000313" key="4">
    <source>
        <dbReference type="Proteomes" id="UP000269591"/>
    </source>
</evidence>
<feature type="transmembrane region" description="Helical" evidence="1">
    <location>
        <begin position="90"/>
        <end position="114"/>
    </location>
</feature>
<dbReference type="OrthoDB" id="9782250at2"/>
<feature type="transmembrane region" description="Helical" evidence="1">
    <location>
        <begin position="43"/>
        <end position="70"/>
    </location>
</feature>
<comment type="caution">
    <text evidence="3">The sequence shown here is derived from an EMBL/GenBank/DDBJ whole genome shotgun (WGS) entry which is preliminary data.</text>
</comment>
<dbReference type="GO" id="GO:0004175">
    <property type="term" value="F:endopeptidase activity"/>
    <property type="evidence" value="ECO:0007669"/>
    <property type="project" value="UniProtKB-ARBA"/>
</dbReference>
<dbReference type="PANTHER" id="PTHR36435:SF1">
    <property type="entry name" value="CAAX AMINO TERMINAL PROTEASE FAMILY PROTEIN"/>
    <property type="match status" value="1"/>
</dbReference>
<sequence>MKRKDIQNEVFALQDEPSALTEKTSPAKKKGSDRIAITLLKRVGWFCLAIAVPVVFLAIQVVVIAVASVLGAASSSAEDVDALMAATKSINLPLVLAVAQAITIGVAIPCWIKVSHGLKGLDFKGKRARCSVKSAAGIAMVGIGIQLLLGVVLMLVYAAVPQVMEEYADTMKLMGLNALDPLTVAATVVLAPVVEELLFRGLCFAFAWRATGNVWAAVVLQALAFGAVHGNIVQGCYAFAIGIVLGLVYLKYRNIGICVLLHMCVNGAGVLVSLVPSWVPAFPYLSITLVASVILLVIGGRLAFLLKDEPLQEAERA</sequence>
<accession>A0A3N0ATD0</accession>
<evidence type="ECO:0000259" key="2">
    <source>
        <dbReference type="Pfam" id="PF02517"/>
    </source>
</evidence>
<feature type="transmembrane region" description="Helical" evidence="1">
    <location>
        <begin position="257"/>
        <end position="278"/>
    </location>
</feature>
<dbReference type="InterPro" id="IPR003675">
    <property type="entry name" value="Rce1/LyrA-like_dom"/>
</dbReference>
<gene>
    <name evidence="3" type="ORF">DMP06_10300</name>
</gene>
<keyword evidence="1" id="KW-0472">Membrane</keyword>
<name>A0A3N0ATD0_9ACTN</name>
<dbReference type="Pfam" id="PF02517">
    <property type="entry name" value="Rce1-like"/>
    <property type="match status" value="1"/>
</dbReference>
<feature type="transmembrane region" description="Helical" evidence="1">
    <location>
        <begin position="284"/>
        <end position="306"/>
    </location>
</feature>
<reference evidence="4" key="1">
    <citation type="submission" date="2018-05" db="EMBL/GenBank/DDBJ databases">
        <title>Genome Sequencing of selected type strains of the family Eggerthellaceae.</title>
        <authorList>
            <person name="Danylec N."/>
            <person name="Stoll D.A."/>
            <person name="Doetsch A."/>
            <person name="Huch M."/>
        </authorList>
    </citation>
    <scope>NUCLEOTIDE SEQUENCE [LARGE SCALE GENOMIC DNA]</scope>
    <source>
        <strain evidence="4">DSM 24851</strain>
    </source>
</reference>
<keyword evidence="1" id="KW-1133">Transmembrane helix</keyword>
<dbReference type="PANTHER" id="PTHR36435">
    <property type="entry name" value="SLR1288 PROTEIN"/>
    <property type="match status" value="1"/>
</dbReference>
<dbReference type="EMBL" id="QIBX01000023">
    <property type="protein sequence ID" value="RNL37789.1"/>
    <property type="molecule type" value="Genomic_DNA"/>
</dbReference>
<feature type="transmembrane region" description="Helical" evidence="1">
    <location>
        <begin position="206"/>
        <end position="226"/>
    </location>
</feature>